<proteinExistence type="predicted"/>
<dbReference type="EMBL" id="JAMYBS010000002">
    <property type="protein sequence ID" value="MCO7543716.1"/>
    <property type="molecule type" value="Genomic_DNA"/>
</dbReference>
<name>A0AA42BBW7_9GAMM</name>
<reference evidence="1" key="1">
    <citation type="submission" date="2022-06" db="EMBL/GenBank/DDBJ databases">
        <title>Detection of beta-lactamases in bacteria of animal origin.</title>
        <authorList>
            <person name="Mlynarcik P."/>
            <person name="Zdarska V."/>
            <person name="Chudobova H."/>
            <person name="Prochazkova P."/>
            <person name="Hricova K."/>
            <person name="Mezerova K."/>
            <person name="Bardon J."/>
            <person name="Dolejska M."/>
            <person name="Sukkar I."/>
            <person name="Kolar M."/>
        </authorList>
    </citation>
    <scope>NUCLEOTIDE SEQUENCE</scope>
    <source>
        <strain evidence="1">S 300-3</strain>
    </source>
</reference>
<dbReference type="AlphaFoldDB" id="A0AA42BBW7"/>
<accession>A0AA42BBW7</accession>
<dbReference type="Proteomes" id="UP001165292">
    <property type="component" value="Unassembled WGS sequence"/>
</dbReference>
<evidence type="ECO:0008006" key="3">
    <source>
        <dbReference type="Google" id="ProtNLM"/>
    </source>
</evidence>
<comment type="caution">
    <text evidence="1">The sequence shown here is derived from an EMBL/GenBank/DDBJ whole genome shotgun (WGS) entry which is preliminary data.</text>
</comment>
<evidence type="ECO:0000313" key="1">
    <source>
        <dbReference type="EMBL" id="MCO7543716.1"/>
    </source>
</evidence>
<protein>
    <recommendedName>
        <fullName evidence="3">SSU ribosomal protein S2p (SAe)</fullName>
    </recommendedName>
</protein>
<sequence>MTAAELYRSLFEAMPPAAMLKFSALNPGLEGTIKAGSLIVLSDPDNTSCTYQEAQLMQAAQQVRAALDPLTPGEADFMARHRTEIATFLGETSTGLGVGAAMLEKHLVKLRDTLKNMEYLHQNSYRQHGHLRSPEFFAERKRLLAQLDAHLQSSMIRNSVGLGDHPSLKSALGISSQSLVHRWNKAGAPGWIPGYATHVAAVSRAAKYMQAGGYIGIGIGGVASLLSVQEVCNADPESAACRKVKFSSGGQFAGSAVGGGLGAHIGLKASAPICLALGVSTGVGGVACVAAMIGMGSLVGSASGGIWGESAGEILYERTLP</sequence>
<gene>
    <name evidence="1" type="ORF">NJF43_02980</name>
</gene>
<organism evidence="1 2">
    <name type="scientific">Stutzerimonas nitrititolerans</name>
    <dbReference type="NCBI Taxonomy" id="2482751"/>
    <lineage>
        <taxon>Bacteria</taxon>
        <taxon>Pseudomonadati</taxon>
        <taxon>Pseudomonadota</taxon>
        <taxon>Gammaproteobacteria</taxon>
        <taxon>Pseudomonadales</taxon>
        <taxon>Pseudomonadaceae</taxon>
        <taxon>Stutzerimonas</taxon>
    </lineage>
</organism>
<evidence type="ECO:0000313" key="2">
    <source>
        <dbReference type="Proteomes" id="UP001165292"/>
    </source>
</evidence>